<accession>A0A0F9KDN4</accession>
<protein>
    <submittedName>
        <fullName evidence="1">Uncharacterized protein</fullName>
    </submittedName>
</protein>
<feature type="non-terminal residue" evidence="1">
    <location>
        <position position="1"/>
    </location>
</feature>
<dbReference type="AlphaFoldDB" id="A0A0F9KDN4"/>
<gene>
    <name evidence="1" type="ORF">LCGC14_1343700</name>
</gene>
<reference evidence="1" key="1">
    <citation type="journal article" date="2015" name="Nature">
        <title>Complex archaea that bridge the gap between prokaryotes and eukaryotes.</title>
        <authorList>
            <person name="Spang A."/>
            <person name="Saw J.H."/>
            <person name="Jorgensen S.L."/>
            <person name="Zaremba-Niedzwiedzka K."/>
            <person name="Martijn J."/>
            <person name="Lind A.E."/>
            <person name="van Eijk R."/>
            <person name="Schleper C."/>
            <person name="Guy L."/>
            <person name="Ettema T.J."/>
        </authorList>
    </citation>
    <scope>NUCLEOTIDE SEQUENCE</scope>
</reference>
<sequence>IYGDKEELKQQIDYLEKIKDFDGLTPGDERWLKELKESKTYLIRRENETKRTQEGL</sequence>
<evidence type="ECO:0000313" key="1">
    <source>
        <dbReference type="EMBL" id="KKM80068.1"/>
    </source>
</evidence>
<comment type="caution">
    <text evidence="1">The sequence shown here is derived from an EMBL/GenBank/DDBJ whole genome shotgun (WGS) entry which is preliminary data.</text>
</comment>
<dbReference type="EMBL" id="LAZR01008239">
    <property type="protein sequence ID" value="KKM80068.1"/>
    <property type="molecule type" value="Genomic_DNA"/>
</dbReference>
<proteinExistence type="predicted"/>
<name>A0A0F9KDN4_9ZZZZ</name>
<organism evidence="1">
    <name type="scientific">marine sediment metagenome</name>
    <dbReference type="NCBI Taxonomy" id="412755"/>
    <lineage>
        <taxon>unclassified sequences</taxon>
        <taxon>metagenomes</taxon>
        <taxon>ecological metagenomes</taxon>
    </lineage>
</organism>